<accession>A0AAD8L6D4</accession>
<organism evidence="1 2">
    <name type="scientific">Tagetes erecta</name>
    <name type="common">African marigold</name>
    <dbReference type="NCBI Taxonomy" id="13708"/>
    <lineage>
        <taxon>Eukaryota</taxon>
        <taxon>Viridiplantae</taxon>
        <taxon>Streptophyta</taxon>
        <taxon>Embryophyta</taxon>
        <taxon>Tracheophyta</taxon>
        <taxon>Spermatophyta</taxon>
        <taxon>Magnoliopsida</taxon>
        <taxon>eudicotyledons</taxon>
        <taxon>Gunneridae</taxon>
        <taxon>Pentapetalae</taxon>
        <taxon>asterids</taxon>
        <taxon>campanulids</taxon>
        <taxon>Asterales</taxon>
        <taxon>Asteraceae</taxon>
        <taxon>Asteroideae</taxon>
        <taxon>Heliantheae alliance</taxon>
        <taxon>Tageteae</taxon>
        <taxon>Tagetes</taxon>
    </lineage>
</organism>
<evidence type="ECO:0000313" key="2">
    <source>
        <dbReference type="Proteomes" id="UP001229421"/>
    </source>
</evidence>
<name>A0AAD8L6D4_TARER</name>
<sequence>MCFSRRRREDEDLPPHISSMSSPVWTPPHTRFTSHHTLFLFLFLFPFHAINHSLSSSSSSSPNQLLFNSGTFQIHVTTYVSFLQLTIPQLVSSMLDYNK</sequence>
<evidence type="ECO:0000313" key="1">
    <source>
        <dbReference type="EMBL" id="KAK1433823.1"/>
    </source>
</evidence>
<reference evidence="1" key="1">
    <citation type="journal article" date="2023" name="bioRxiv">
        <title>Improved chromosome-level genome assembly for marigold (Tagetes erecta).</title>
        <authorList>
            <person name="Jiang F."/>
            <person name="Yuan L."/>
            <person name="Wang S."/>
            <person name="Wang H."/>
            <person name="Xu D."/>
            <person name="Wang A."/>
            <person name="Fan W."/>
        </authorList>
    </citation>
    <scope>NUCLEOTIDE SEQUENCE</scope>
    <source>
        <strain evidence="1">WSJ</strain>
        <tissue evidence="1">Leaf</tissue>
    </source>
</reference>
<dbReference type="EMBL" id="JAUHHV010000002">
    <property type="protein sequence ID" value="KAK1433823.1"/>
    <property type="molecule type" value="Genomic_DNA"/>
</dbReference>
<gene>
    <name evidence="1" type="ORF">QVD17_10740</name>
</gene>
<comment type="caution">
    <text evidence="1">The sequence shown here is derived from an EMBL/GenBank/DDBJ whole genome shotgun (WGS) entry which is preliminary data.</text>
</comment>
<keyword evidence="2" id="KW-1185">Reference proteome</keyword>
<dbReference type="Proteomes" id="UP001229421">
    <property type="component" value="Unassembled WGS sequence"/>
</dbReference>
<protein>
    <submittedName>
        <fullName evidence="1">Uncharacterized protein</fullName>
    </submittedName>
</protein>
<dbReference type="AlphaFoldDB" id="A0AAD8L6D4"/>
<proteinExistence type="predicted"/>